<accession>A0ABW5AYF9</accession>
<sequence>MNKSNFWGLLFMALCMVYTSGYSQEEELTKEICDQKADFILQAEQYLPHIPRADIDAMINYITPCADLDYSRVSPKSAYAKALLHLQKGDVFYPYPNSNPQDASSFYFNRSAYYKYPPGMLARGINELSNVYRIKKTPKYQDVAEDFEELLTQGFESDIVHYILGYLSLKNLATREDFTSGTQANKAKMHFESSNHPMAKHWLAIMHYFGYGVPLDRAKGLQMLSASDIYNSRNLLQNLQNQNNNWIPISAEERLATVENFNMLDPATTLIGDRNIKTTFNGYFLEFDWLVKGVKRLIPITFSITRTNELYNKDEFVYELIMNEKISSGTGWISNTNSDFETISFAVFSNNYKELDLPVKNLMRDHNDLDSLTYSIKSMQLKQAVIDGKSALVARTTWQSGLLITDFHEQLRSPFSMILYPEVPTSLTEQNLMINNTQSTGSEIDKNFATIAPNPISDQFTITYTLDQEAEVQVGIYDFFGQQRIQVPTQKSTAEATQTITVNSSGLSSGTYIIQMTVNGAHYSKMVIKE</sequence>
<keyword evidence="4" id="KW-1185">Reference proteome</keyword>
<keyword evidence="1" id="KW-0732">Signal</keyword>
<dbReference type="Proteomes" id="UP001597344">
    <property type="component" value="Unassembled WGS sequence"/>
</dbReference>
<evidence type="ECO:0000313" key="3">
    <source>
        <dbReference type="EMBL" id="MFD2187185.1"/>
    </source>
</evidence>
<evidence type="ECO:0000256" key="1">
    <source>
        <dbReference type="ARBA" id="ARBA00022729"/>
    </source>
</evidence>
<protein>
    <submittedName>
        <fullName evidence="3">T9SS type A sorting domain-containing protein</fullName>
    </submittedName>
</protein>
<evidence type="ECO:0000313" key="4">
    <source>
        <dbReference type="Proteomes" id="UP001597344"/>
    </source>
</evidence>
<evidence type="ECO:0000259" key="2">
    <source>
        <dbReference type="Pfam" id="PF18962"/>
    </source>
</evidence>
<dbReference type="InterPro" id="IPR026444">
    <property type="entry name" value="Secre_tail"/>
</dbReference>
<reference evidence="4" key="1">
    <citation type="journal article" date="2019" name="Int. J. Syst. Evol. Microbiol.">
        <title>The Global Catalogue of Microorganisms (GCM) 10K type strain sequencing project: providing services to taxonomists for standard genome sequencing and annotation.</title>
        <authorList>
            <consortium name="The Broad Institute Genomics Platform"/>
            <consortium name="The Broad Institute Genome Sequencing Center for Infectious Disease"/>
            <person name="Wu L."/>
            <person name="Ma J."/>
        </authorList>
    </citation>
    <scope>NUCLEOTIDE SEQUENCE [LARGE SCALE GENOMIC DNA]</scope>
    <source>
        <strain evidence="4">DT92</strain>
    </source>
</reference>
<gene>
    <name evidence="3" type="ORF">ACFSJT_10335</name>
</gene>
<name>A0ABW5AYF9_9FLAO</name>
<proteinExistence type="predicted"/>
<feature type="domain" description="Secretion system C-terminal sorting" evidence="2">
    <location>
        <begin position="452"/>
        <end position="528"/>
    </location>
</feature>
<dbReference type="NCBIfam" id="TIGR04183">
    <property type="entry name" value="Por_Secre_tail"/>
    <property type="match status" value="1"/>
</dbReference>
<dbReference type="Pfam" id="PF18962">
    <property type="entry name" value="Por_Secre_tail"/>
    <property type="match status" value="1"/>
</dbReference>
<dbReference type="SUPFAM" id="SSF81901">
    <property type="entry name" value="HCP-like"/>
    <property type="match status" value="1"/>
</dbReference>
<dbReference type="EMBL" id="JBHUHY010000009">
    <property type="protein sequence ID" value="MFD2187185.1"/>
    <property type="molecule type" value="Genomic_DNA"/>
</dbReference>
<comment type="caution">
    <text evidence="3">The sequence shown here is derived from an EMBL/GenBank/DDBJ whole genome shotgun (WGS) entry which is preliminary data.</text>
</comment>
<organism evidence="3 4">
    <name type="scientific">Aquimarina celericrescens</name>
    <dbReference type="NCBI Taxonomy" id="1964542"/>
    <lineage>
        <taxon>Bacteria</taxon>
        <taxon>Pseudomonadati</taxon>
        <taxon>Bacteroidota</taxon>
        <taxon>Flavobacteriia</taxon>
        <taxon>Flavobacteriales</taxon>
        <taxon>Flavobacteriaceae</taxon>
        <taxon>Aquimarina</taxon>
    </lineage>
</organism>
<dbReference type="RefSeq" id="WP_378320182.1">
    <property type="nucleotide sequence ID" value="NZ_JBHUHY010000009.1"/>
</dbReference>